<evidence type="ECO:0000256" key="1">
    <source>
        <dbReference type="SAM" id="MobiDB-lite"/>
    </source>
</evidence>
<dbReference type="InterPro" id="IPR014752">
    <property type="entry name" value="Arrestin-like_C"/>
</dbReference>
<feature type="region of interest" description="Disordered" evidence="1">
    <location>
        <begin position="1"/>
        <end position="21"/>
    </location>
</feature>
<dbReference type="Gene3D" id="2.60.40.640">
    <property type="match status" value="1"/>
</dbReference>
<organism evidence="2 3">
    <name type="scientific">Lichtheimia ornata</name>
    <dbReference type="NCBI Taxonomy" id="688661"/>
    <lineage>
        <taxon>Eukaryota</taxon>
        <taxon>Fungi</taxon>
        <taxon>Fungi incertae sedis</taxon>
        <taxon>Mucoromycota</taxon>
        <taxon>Mucoromycotina</taxon>
        <taxon>Mucoromycetes</taxon>
        <taxon>Mucorales</taxon>
        <taxon>Lichtheimiaceae</taxon>
        <taxon>Lichtheimia</taxon>
    </lineage>
</organism>
<evidence type="ECO:0000313" key="3">
    <source>
        <dbReference type="Proteomes" id="UP001234581"/>
    </source>
</evidence>
<protein>
    <recommendedName>
        <fullName evidence="4">Arrestin C-terminal-like domain-containing protein</fullName>
    </recommendedName>
</protein>
<dbReference type="GeneID" id="83215602"/>
<reference evidence="2 3" key="1">
    <citation type="submission" date="2023-03" db="EMBL/GenBank/DDBJ databases">
        <title>Genome sequence of Lichtheimia ornata CBS 291.66.</title>
        <authorList>
            <person name="Mohabir J.T."/>
            <person name="Shea T.P."/>
            <person name="Kurbessoian T."/>
            <person name="Berby B."/>
            <person name="Fontaine J."/>
            <person name="Livny J."/>
            <person name="Gnirke A."/>
            <person name="Stajich J.E."/>
            <person name="Cuomo C.A."/>
        </authorList>
    </citation>
    <scope>NUCLEOTIDE SEQUENCE [LARGE SCALE GENOMIC DNA]</scope>
    <source>
        <strain evidence="2">CBS 291.66</strain>
    </source>
</reference>
<proteinExistence type="predicted"/>
<dbReference type="RefSeq" id="XP_058341095.1">
    <property type="nucleotide sequence ID" value="XM_058488202.1"/>
</dbReference>
<name>A0AAD7XZQ2_9FUNG</name>
<dbReference type="SUPFAM" id="SSF81296">
    <property type="entry name" value="E set domains"/>
    <property type="match status" value="1"/>
</dbReference>
<gene>
    <name evidence="2" type="ORF">O0I10_008195</name>
</gene>
<feature type="compositionally biased region" description="Polar residues" evidence="1">
    <location>
        <begin position="7"/>
        <end position="20"/>
    </location>
</feature>
<dbReference type="InterPro" id="IPR014756">
    <property type="entry name" value="Ig_E-set"/>
</dbReference>
<sequence length="428" mass="48013">MVRRQHAPTSDAASNSTHTNFIDIVSSSRNPTNESSSSSSSLSSQDEIRFINHLSTKYKRAPVRFRIEPAPQCCDEQGRLICSPGSFIEGNIYIELAEPLAAMQLKLIYKGTEYLNYDAMAWGKRVDEDPMFSVCTVLWGISAREAQQCGNWPLMEPGTHLFPFACQMPDVNYPSAWLDNPLVQCRYYLYASVERPGYRPFQTEQCPVFFKPILPIDTATTTPFQDDKPIGSSIPIRVSFNTAYVCNDDDDDDTNALRISCGTTRGGDYHIVAIATLEQHYKVVTSGFHYSKTIVVRQAEQRIDSDNHIISMPLRELPPSMNYGRQIDLRYMIRLTIKSRQGSTLHPSKKKRSYLVPITLGTDDANRVAATTAATPIPYSDPEVVNDTTLHTKPKFIRVSMSDAAMFGLPAYDAETSPPEYCEQQPSS</sequence>
<dbReference type="EMBL" id="JARTCD010000042">
    <property type="protein sequence ID" value="KAJ8656182.1"/>
    <property type="molecule type" value="Genomic_DNA"/>
</dbReference>
<accession>A0AAD7XZQ2</accession>
<dbReference type="AlphaFoldDB" id="A0AAD7XZQ2"/>
<comment type="caution">
    <text evidence="2">The sequence shown here is derived from an EMBL/GenBank/DDBJ whole genome shotgun (WGS) entry which is preliminary data.</text>
</comment>
<dbReference type="Proteomes" id="UP001234581">
    <property type="component" value="Unassembled WGS sequence"/>
</dbReference>
<keyword evidence="3" id="KW-1185">Reference proteome</keyword>
<evidence type="ECO:0000313" key="2">
    <source>
        <dbReference type="EMBL" id="KAJ8656182.1"/>
    </source>
</evidence>
<evidence type="ECO:0008006" key="4">
    <source>
        <dbReference type="Google" id="ProtNLM"/>
    </source>
</evidence>